<organism evidence="3 4">
    <name type="scientific">Fontibacillus solani</name>
    <dbReference type="NCBI Taxonomy" id="1572857"/>
    <lineage>
        <taxon>Bacteria</taxon>
        <taxon>Bacillati</taxon>
        <taxon>Bacillota</taxon>
        <taxon>Bacilli</taxon>
        <taxon>Bacillales</taxon>
        <taxon>Paenibacillaceae</taxon>
        <taxon>Fontibacillus</taxon>
    </lineage>
</organism>
<dbReference type="Gene3D" id="3.30.360.10">
    <property type="entry name" value="Dihydrodipicolinate Reductase, domain 2"/>
    <property type="match status" value="1"/>
</dbReference>
<dbReference type="InterPro" id="IPR051317">
    <property type="entry name" value="Gfo/Idh/MocA_oxidoreduct"/>
</dbReference>
<dbReference type="Pfam" id="PF21378">
    <property type="entry name" value="YceM-like_C"/>
    <property type="match status" value="1"/>
</dbReference>
<feature type="domain" description="YceM-like C-terminal" evidence="2">
    <location>
        <begin position="129"/>
        <end position="234"/>
    </location>
</feature>
<dbReference type="GO" id="GO:0000166">
    <property type="term" value="F:nucleotide binding"/>
    <property type="evidence" value="ECO:0007669"/>
    <property type="project" value="InterPro"/>
</dbReference>
<name>A0A7W3SUF3_9BACL</name>
<evidence type="ECO:0000259" key="2">
    <source>
        <dbReference type="Pfam" id="PF21378"/>
    </source>
</evidence>
<dbReference type="InterPro" id="IPR048477">
    <property type="entry name" value="YceM-like_C"/>
</dbReference>
<comment type="caution">
    <text evidence="3">The sequence shown here is derived from an EMBL/GenBank/DDBJ whole genome shotgun (WGS) entry which is preliminary data.</text>
</comment>
<protein>
    <submittedName>
        <fullName evidence="3">Virulence factor</fullName>
    </submittedName>
</protein>
<proteinExistence type="predicted"/>
<dbReference type="Proteomes" id="UP000567067">
    <property type="component" value="Unassembled WGS sequence"/>
</dbReference>
<gene>
    <name evidence="3" type="ORF">FHR92_002857</name>
</gene>
<dbReference type="EMBL" id="JACJIP010000018">
    <property type="protein sequence ID" value="MBA9086379.1"/>
    <property type="molecule type" value="Genomic_DNA"/>
</dbReference>
<dbReference type="InterPro" id="IPR000683">
    <property type="entry name" value="Gfo/Idh/MocA-like_OxRdtase_N"/>
</dbReference>
<keyword evidence="4" id="KW-1185">Reference proteome</keyword>
<evidence type="ECO:0000259" key="1">
    <source>
        <dbReference type="Pfam" id="PF01408"/>
    </source>
</evidence>
<dbReference type="PANTHER" id="PTHR43708">
    <property type="entry name" value="CONSERVED EXPRESSED OXIDOREDUCTASE (EUROFUNG)"/>
    <property type="match status" value="1"/>
</dbReference>
<dbReference type="SUPFAM" id="SSF55347">
    <property type="entry name" value="Glyceraldehyde-3-phosphate dehydrogenase-like, C-terminal domain"/>
    <property type="match status" value="1"/>
</dbReference>
<dbReference type="RefSeq" id="WP_182536472.1">
    <property type="nucleotide sequence ID" value="NZ_JACJIP010000018.1"/>
</dbReference>
<sequence>MRIAIIGLGDIAQKAYLPVITAIEEIELVFCTRNTDTLKHLSAKYRVPNTATDIQQVIDLGVDAAFIHTATESHVKIAEQLIRSGIHVYVDKPISYDYEESLKLAELAKEKGVILMVGFNRRYAPMVAAMKEQNDRRFVMLQKNRKFSPDYARRFIYDDFIHVVDTIRFLAGGEITDVRFSPYVQEGKLYQAVLHLEGNGFVCTGIMNRDSGANEEVLEVICPGSKWVVDGLNSTVHYAGGKERHLKFNDWDPVLYRRGFVSIIQHFIDCVRQGLEPEISVSEALKSHEICEMIVKQAETNGADPLPDGLI</sequence>
<dbReference type="Gene3D" id="3.40.50.720">
    <property type="entry name" value="NAD(P)-binding Rossmann-like Domain"/>
    <property type="match status" value="1"/>
</dbReference>
<dbReference type="PANTHER" id="PTHR43708:SF4">
    <property type="entry name" value="OXIDOREDUCTASE YCEM-RELATED"/>
    <property type="match status" value="1"/>
</dbReference>
<evidence type="ECO:0000313" key="4">
    <source>
        <dbReference type="Proteomes" id="UP000567067"/>
    </source>
</evidence>
<feature type="domain" description="Gfo/Idh/MocA-like oxidoreductase N-terminal" evidence="1">
    <location>
        <begin position="1"/>
        <end position="119"/>
    </location>
</feature>
<dbReference type="SUPFAM" id="SSF51735">
    <property type="entry name" value="NAD(P)-binding Rossmann-fold domains"/>
    <property type="match status" value="1"/>
</dbReference>
<evidence type="ECO:0000313" key="3">
    <source>
        <dbReference type="EMBL" id="MBA9086379.1"/>
    </source>
</evidence>
<dbReference type="Pfam" id="PF01408">
    <property type="entry name" value="GFO_IDH_MocA"/>
    <property type="match status" value="1"/>
</dbReference>
<dbReference type="AlphaFoldDB" id="A0A7W3SUF3"/>
<accession>A0A7W3SUF3</accession>
<reference evidence="3 4" key="1">
    <citation type="submission" date="2020-08" db="EMBL/GenBank/DDBJ databases">
        <title>Genomic Encyclopedia of Type Strains, Phase III (KMG-III): the genomes of soil and plant-associated and newly described type strains.</title>
        <authorList>
            <person name="Whitman W."/>
        </authorList>
    </citation>
    <scope>NUCLEOTIDE SEQUENCE [LARGE SCALE GENOMIC DNA]</scope>
    <source>
        <strain evidence="3 4">CECT 8693</strain>
    </source>
</reference>
<dbReference type="InterPro" id="IPR036291">
    <property type="entry name" value="NAD(P)-bd_dom_sf"/>
</dbReference>